<dbReference type="OrthoDB" id="57049at119045"/>
<reference evidence="1 2" key="1">
    <citation type="submission" date="2019-07" db="EMBL/GenBank/DDBJ databases">
        <title>Whole genome shotgun sequence of Methylobacterium haplocladii NBRC 107714.</title>
        <authorList>
            <person name="Hosoyama A."/>
            <person name="Uohara A."/>
            <person name="Ohji S."/>
            <person name="Ichikawa N."/>
        </authorList>
    </citation>
    <scope>NUCLEOTIDE SEQUENCE [LARGE SCALE GENOMIC DNA]</scope>
    <source>
        <strain evidence="1 2">NBRC 107714</strain>
    </source>
</reference>
<evidence type="ECO:0000313" key="2">
    <source>
        <dbReference type="Proteomes" id="UP000321258"/>
    </source>
</evidence>
<comment type="caution">
    <text evidence="1">The sequence shown here is derived from an EMBL/GenBank/DDBJ whole genome shotgun (WGS) entry which is preliminary data.</text>
</comment>
<evidence type="ECO:0000313" key="1">
    <source>
        <dbReference type="EMBL" id="GEP00531.1"/>
    </source>
</evidence>
<proteinExistence type="predicted"/>
<dbReference type="EMBL" id="BJZT01000032">
    <property type="protein sequence ID" value="GEP00531.1"/>
    <property type="molecule type" value="Genomic_DNA"/>
</dbReference>
<dbReference type="RefSeq" id="WP_147079898.1">
    <property type="nucleotide sequence ID" value="NZ_BJZT01000032.1"/>
</dbReference>
<name>A0A512IS65_9HYPH</name>
<protein>
    <submittedName>
        <fullName evidence="1">Uncharacterized protein</fullName>
    </submittedName>
</protein>
<organism evidence="1 2">
    <name type="scientific">Methylobacterium haplocladii</name>
    <dbReference type="NCBI Taxonomy" id="1176176"/>
    <lineage>
        <taxon>Bacteria</taxon>
        <taxon>Pseudomonadati</taxon>
        <taxon>Pseudomonadota</taxon>
        <taxon>Alphaproteobacteria</taxon>
        <taxon>Hyphomicrobiales</taxon>
        <taxon>Methylobacteriaceae</taxon>
        <taxon>Methylobacterium</taxon>
    </lineage>
</organism>
<keyword evidence="2" id="KW-1185">Reference proteome</keyword>
<gene>
    <name evidence="1" type="ORF">MHA02_29180</name>
</gene>
<accession>A0A512IS65</accession>
<dbReference type="Proteomes" id="UP000321258">
    <property type="component" value="Unassembled WGS sequence"/>
</dbReference>
<sequence>MAAFAIRFGAGRAVRYLTLPDTVGEHAKGWRPFIWAKDIQRAELFSSEESAGAYAREHLGHDRWAVVVAPSRGIPTDDLGGSPVAMRMAA</sequence>
<dbReference type="AlphaFoldDB" id="A0A512IS65"/>